<dbReference type="GO" id="GO:1990817">
    <property type="term" value="F:poly(A) RNA polymerase activity"/>
    <property type="evidence" value="ECO:0007669"/>
    <property type="project" value="UniProtKB-EC"/>
</dbReference>
<dbReference type="Gene3D" id="3.30.70.590">
    <property type="entry name" value="Poly(A) polymerase predicted RNA binding domain"/>
    <property type="match status" value="1"/>
</dbReference>
<comment type="catalytic activity">
    <reaction evidence="13">
        <text>RNA(n) + ATP = RNA(n)-3'-adenine ribonucleotide + diphosphate</text>
        <dbReference type="Rhea" id="RHEA:11332"/>
        <dbReference type="Rhea" id="RHEA-COMP:14527"/>
        <dbReference type="Rhea" id="RHEA-COMP:17347"/>
        <dbReference type="ChEBI" id="CHEBI:30616"/>
        <dbReference type="ChEBI" id="CHEBI:33019"/>
        <dbReference type="ChEBI" id="CHEBI:140395"/>
        <dbReference type="ChEBI" id="CHEBI:173115"/>
        <dbReference type="EC" id="2.7.7.19"/>
    </reaction>
</comment>
<feature type="compositionally biased region" description="Acidic residues" evidence="14">
    <location>
        <begin position="125"/>
        <end position="134"/>
    </location>
</feature>
<comment type="subcellular location">
    <subcellularLocation>
        <location evidence="3">Nucleus</location>
    </subcellularLocation>
</comment>
<keyword evidence="8" id="KW-0479">Metal-binding</keyword>
<evidence type="ECO:0000256" key="5">
    <source>
        <dbReference type="ARBA" id="ARBA00012388"/>
    </source>
</evidence>
<dbReference type="GO" id="GO:0006397">
    <property type="term" value="P:mRNA processing"/>
    <property type="evidence" value="ECO:0007669"/>
    <property type="project" value="UniProtKB-KW"/>
</dbReference>
<evidence type="ECO:0000256" key="8">
    <source>
        <dbReference type="ARBA" id="ARBA00022723"/>
    </source>
</evidence>
<dbReference type="AlphaFoldDB" id="A0A914H600"/>
<evidence type="ECO:0000256" key="9">
    <source>
        <dbReference type="ARBA" id="ARBA00022741"/>
    </source>
</evidence>
<evidence type="ECO:0000256" key="4">
    <source>
        <dbReference type="ARBA" id="ARBA00010912"/>
    </source>
</evidence>
<keyword evidence="9" id="KW-0547">Nucleotide-binding</keyword>
<dbReference type="SUPFAM" id="SSF81301">
    <property type="entry name" value="Nucleotidyltransferase"/>
    <property type="match status" value="1"/>
</dbReference>
<evidence type="ECO:0000256" key="11">
    <source>
        <dbReference type="ARBA" id="ARBA00022842"/>
    </source>
</evidence>
<evidence type="ECO:0000256" key="13">
    <source>
        <dbReference type="ARBA" id="ARBA00048830"/>
    </source>
</evidence>
<dbReference type="EC" id="2.7.7.19" evidence="5"/>
<dbReference type="InterPro" id="IPR043519">
    <property type="entry name" value="NT_sf"/>
</dbReference>
<feature type="region of interest" description="Disordered" evidence="14">
    <location>
        <begin position="125"/>
        <end position="151"/>
    </location>
</feature>
<dbReference type="InterPro" id="IPR007012">
    <property type="entry name" value="PolA_pol_cen_dom"/>
</dbReference>
<dbReference type="PANTHER" id="PTHR10682">
    <property type="entry name" value="POLY A POLYMERASE"/>
    <property type="match status" value="1"/>
</dbReference>
<keyword evidence="7" id="KW-0808">Transferase</keyword>
<keyword evidence="12" id="KW-0539">Nucleus</keyword>
<comment type="cofactor">
    <cofactor evidence="1">
        <name>Mn(2+)</name>
        <dbReference type="ChEBI" id="CHEBI:29035"/>
    </cofactor>
</comment>
<organism evidence="17 18">
    <name type="scientific">Globodera rostochiensis</name>
    <name type="common">Golden nematode worm</name>
    <name type="synonym">Heterodera rostochiensis</name>
    <dbReference type="NCBI Taxonomy" id="31243"/>
    <lineage>
        <taxon>Eukaryota</taxon>
        <taxon>Metazoa</taxon>
        <taxon>Ecdysozoa</taxon>
        <taxon>Nematoda</taxon>
        <taxon>Chromadorea</taxon>
        <taxon>Rhabditida</taxon>
        <taxon>Tylenchina</taxon>
        <taxon>Tylenchomorpha</taxon>
        <taxon>Tylenchoidea</taxon>
        <taxon>Heteroderidae</taxon>
        <taxon>Heteroderinae</taxon>
        <taxon>Globodera</taxon>
    </lineage>
</organism>
<evidence type="ECO:0000256" key="12">
    <source>
        <dbReference type="ARBA" id="ARBA00023242"/>
    </source>
</evidence>
<evidence type="ECO:0000256" key="2">
    <source>
        <dbReference type="ARBA" id="ARBA00001946"/>
    </source>
</evidence>
<proteinExistence type="inferred from homology"/>
<dbReference type="Proteomes" id="UP000887572">
    <property type="component" value="Unplaced"/>
</dbReference>
<comment type="cofactor">
    <cofactor evidence="2">
        <name>Mg(2+)</name>
        <dbReference type="ChEBI" id="CHEBI:18420"/>
    </cofactor>
</comment>
<comment type="similarity">
    <text evidence="4">Belongs to the poly(A) polymerase family.</text>
</comment>
<name>A0A914H600_GLORO</name>
<feature type="domain" description="Poly(A) polymerase central" evidence="15">
    <location>
        <begin position="468"/>
        <end position="610"/>
    </location>
</feature>
<sequence>MIKLWEDPHIQPKLLNKAFFLNKKWLLSHYIGTLTATTKLRNFIPKMNQIILMDKNVAELNGDIEKRRNFLQFLDLEDLKKFFQTAGISYNSLEFSTKDECFDPISQEIDQNEDNNQLEIDEESTNSLDFEETESASINSPLRNDHQSEDETEKNLDFKKIYDAIIPLKAFGDDTALYERPIHFEHLKTDWNKMGEQIEIDAELYRKHFMFDISPNSCCYIMMPTFPKISQQQITDSYKRNEMSLTRELKNYMFNGIYEKASLKSKEEFDHRIQLTLIKIYSMFKDWSKERARLLVSGSFLLGANAFDSDIDLICVVPDKTIPKSEFFGNNETFCQQNKCSVQETSFYCQLCENENVTNLVKITYGTVMIIKFKFDQIDIDMPFVIIPHRKSLPRKINDENLQNFVKKSDILNVEHKTMLKALSGYRSILYIKNLLDMQNNGDWDQILSQDKNKQNQKISQPKKKTDNFRLVLLALKLWAKNNYIYSNKFGYLNGIILTIMVTKIVLLYPNSTVPFLMEKFFLFYATRPFQMPLQLNKDSVESMANDPFFVRNPMEQQMVVITPAFPLQNASKMVTHSTAKIIRRELIEGLNRIRAMKMENNFDWPKLLNHSVQFVDKYDQFIVINCMAESSVGGDNFCQFVEGRIRFQIVDSIDVENKENNVVETRLFPDVYRHDCLLSKQFVKTSFRTNACKMWIVGIKLGQNILDVCDIATEIGKLKVELKSILVTRQELIARGDNLF</sequence>
<evidence type="ECO:0000259" key="16">
    <source>
        <dbReference type="Pfam" id="PF20750"/>
    </source>
</evidence>
<evidence type="ECO:0000256" key="7">
    <source>
        <dbReference type="ARBA" id="ARBA00022679"/>
    </source>
</evidence>
<evidence type="ECO:0000256" key="10">
    <source>
        <dbReference type="ARBA" id="ARBA00022840"/>
    </source>
</evidence>
<keyword evidence="17" id="KW-1185">Reference proteome</keyword>
<evidence type="ECO:0000313" key="17">
    <source>
        <dbReference type="Proteomes" id="UP000887572"/>
    </source>
</evidence>
<protein>
    <recommendedName>
        <fullName evidence="5">polynucleotide adenylyltransferase</fullName>
        <ecNumber evidence="5">2.7.7.19</ecNumber>
    </recommendedName>
</protein>
<evidence type="ECO:0000259" key="15">
    <source>
        <dbReference type="Pfam" id="PF04928"/>
    </source>
</evidence>
<evidence type="ECO:0000256" key="14">
    <source>
        <dbReference type="SAM" id="MobiDB-lite"/>
    </source>
</evidence>
<dbReference type="Pfam" id="PF20750">
    <property type="entry name" value="PAP_NTPase"/>
    <property type="match status" value="1"/>
</dbReference>
<dbReference type="Gene3D" id="1.10.1410.10">
    <property type="match status" value="1"/>
</dbReference>
<dbReference type="Pfam" id="PF04928">
    <property type="entry name" value="PAP_central"/>
    <property type="match status" value="1"/>
</dbReference>
<dbReference type="SUPFAM" id="SSF81631">
    <property type="entry name" value="PAP/OAS1 substrate-binding domain"/>
    <property type="match status" value="1"/>
</dbReference>
<keyword evidence="10" id="KW-0067">ATP-binding</keyword>
<reference evidence="18" key="1">
    <citation type="submission" date="2022-11" db="UniProtKB">
        <authorList>
            <consortium name="WormBaseParasite"/>
        </authorList>
    </citation>
    <scope>IDENTIFICATION</scope>
</reference>
<feature type="domain" description="Poly(A) polymerase nucleotidyltransferase" evidence="16">
    <location>
        <begin position="290"/>
        <end position="435"/>
    </location>
</feature>
<evidence type="ECO:0000256" key="1">
    <source>
        <dbReference type="ARBA" id="ARBA00001936"/>
    </source>
</evidence>
<evidence type="ECO:0000256" key="3">
    <source>
        <dbReference type="ARBA" id="ARBA00004123"/>
    </source>
</evidence>
<dbReference type="GO" id="GO:0046872">
    <property type="term" value="F:metal ion binding"/>
    <property type="evidence" value="ECO:0007669"/>
    <property type="project" value="UniProtKB-KW"/>
</dbReference>
<dbReference type="GO" id="GO:0005634">
    <property type="term" value="C:nucleus"/>
    <property type="evidence" value="ECO:0007669"/>
    <property type="project" value="UniProtKB-SubCell"/>
</dbReference>
<evidence type="ECO:0000313" key="18">
    <source>
        <dbReference type="WBParaSite" id="Gr19_v10_g13993.t1"/>
    </source>
</evidence>
<dbReference type="WBParaSite" id="Gr19_v10_g13993.t1">
    <property type="protein sequence ID" value="Gr19_v10_g13993.t1"/>
    <property type="gene ID" value="Gr19_v10_g13993"/>
</dbReference>
<dbReference type="PANTHER" id="PTHR10682:SF10">
    <property type="entry name" value="POLYNUCLEOTIDE ADENYLYLTRANSFERASE"/>
    <property type="match status" value="1"/>
</dbReference>
<dbReference type="GO" id="GO:0005524">
    <property type="term" value="F:ATP binding"/>
    <property type="evidence" value="ECO:0007669"/>
    <property type="project" value="UniProtKB-KW"/>
</dbReference>
<dbReference type="Gene3D" id="3.30.460.10">
    <property type="entry name" value="Beta Polymerase, domain 2"/>
    <property type="match status" value="1"/>
</dbReference>
<keyword evidence="6" id="KW-0507">mRNA processing</keyword>
<evidence type="ECO:0000256" key="6">
    <source>
        <dbReference type="ARBA" id="ARBA00022664"/>
    </source>
</evidence>
<keyword evidence="11" id="KW-0460">Magnesium</keyword>
<dbReference type="InterPro" id="IPR048840">
    <property type="entry name" value="PolA_pol_NTPase"/>
</dbReference>
<accession>A0A914H600</accession>